<reference evidence="2" key="3">
    <citation type="submission" date="2025-09" db="UniProtKB">
        <authorList>
            <consortium name="Ensembl"/>
        </authorList>
    </citation>
    <scope>IDENTIFICATION</scope>
</reference>
<reference evidence="2" key="2">
    <citation type="submission" date="2025-08" db="UniProtKB">
        <authorList>
            <consortium name="Ensembl"/>
        </authorList>
    </citation>
    <scope>IDENTIFICATION</scope>
</reference>
<proteinExistence type="predicted"/>
<dbReference type="AlphaFoldDB" id="A0AAZ3SDF2"/>
<evidence type="ECO:0000313" key="2">
    <source>
        <dbReference type="Ensembl" id="ENSOTSP00005151280.1"/>
    </source>
</evidence>
<feature type="region of interest" description="Disordered" evidence="1">
    <location>
        <begin position="717"/>
        <end position="737"/>
    </location>
</feature>
<evidence type="ECO:0000313" key="3">
    <source>
        <dbReference type="Proteomes" id="UP000694402"/>
    </source>
</evidence>
<sequence>MEDITLTKWFKVKEYDQKSEQRSEKHKGLRGRNNVTSCRSPTRELDTRWIKKELRRKRQQEFNIRRSVSPERAKDSGKVKDDSCVICDTAKSETVGAKVSVTPKSNLHGSQRAKDSAKVKDDSCVICDEAKTESLQCNINWPMPPGLMSDVRPLTMGRRIKTSKDDLGNSEWASIWKNEKSSTRTLEAVSSTFTTFTTSTREPPTSTFTTSTREPPTSTPTTCTSTREPPTSTPTICTSTREPPIFTPTICTLTREPPTSTPTICTLTREPPISTPTSTLKTSTPSRELVQPRKKASTKKEKGILKGTGGKKTQQEANTQTESGYVTVKESEVIQLDVYLQEALWREEGLKKKLAVLQKRGSTLLRYSDNLWATSCNEDLLKNKIRALETQLQVCLQKQKLPLDGVKKLVLQMENQKGAYEEKALEVIQRATEEKREALSQAETLEMLLQAARVEAAQWQGLCEEMKESSEQLKKKQEISSEQVLQLQNQLELARGQEAGLREELGAVQRVEEELQSNIVLLEEQNQNLRDQIHEMRDARADTQGVSLDESLAQLDVSLEQSEEEETLAQLDVSLEQSEEEETLAQLERTLAQLDVSLEQSEEEEEEEEETLAQLDVSLEQSEEEEEEERGGDPGPAGCVSGAVSGAVEGGGDPGPAGCVSGAVGGGGDLGPAGCVSGAVGGGGDLGPAGCVSGAVGGGGGADCIVTAEAAIMGRWRSGSGAAPSRSGPITAEGEGV</sequence>
<name>A0AAZ3SDF2_ONCTS</name>
<feature type="compositionally biased region" description="Low complexity" evidence="1">
    <location>
        <begin position="271"/>
        <end position="286"/>
    </location>
</feature>
<feature type="compositionally biased region" description="Acidic residues" evidence="1">
    <location>
        <begin position="621"/>
        <end position="630"/>
    </location>
</feature>
<dbReference type="Proteomes" id="UP000694402">
    <property type="component" value="Unassembled WGS sequence"/>
</dbReference>
<reference evidence="3" key="1">
    <citation type="journal article" date="2018" name="PLoS ONE">
        <title>Chinook salmon (Oncorhynchus tshawytscha) genome and transcriptome.</title>
        <authorList>
            <person name="Christensen K.A."/>
            <person name="Leong J.S."/>
            <person name="Sakhrani D."/>
            <person name="Biagi C.A."/>
            <person name="Minkley D.R."/>
            <person name="Withler R.E."/>
            <person name="Rondeau E.B."/>
            <person name="Koop B.F."/>
            <person name="Devlin R.H."/>
        </authorList>
    </citation>
    <scope>NUCLEOTIDE SEQUENCE [LARGE SCALE GENOMIC DNA]</scope>
</reference>
<feature type="region of interest" description="Disordered" evidence="1">
    <location>
        <begin position="598"/>
        <end position="654"/>
    </location>
</feature>
<dbReference type="InterPro" id="IPR051176">
    <property type="entry name" value="Cent_Immune-Sig_Mod"/>
</dbReference>
<dbReference type="Ensembl" id="ENSOTST00005177797.1">
    <property type="protein sequence ID" value="ENSOTSP00005151280.1"/>
    <property type="gene ID" value="ENSOTSG00005078426.1"/>
</dbReference>
<protein>
    <submittedName>
        <fullName evidence="2">Uncharacterized protein</fullName>
    </submittedName>
</protein>
<feature type="region of interest" description="Disordered" evidence="1">
    <location>
        <begin position="16"/>
        <end position="41"/>
    </location>
</feature>
<dbReference type="PANTHER" id="PTHR15715:SF21">
    <property type="entry name" value="TRAF3-INTERACTING JNK-ACTIVATING MODULATOR"/>
    <property type="match status" value="1"/>
</dbReference>
<feature type="compositionally biased region" description="Polar residues" evidence="1">
    <location>
        <begin position="249"/>
        <end position="266"/>
    </location>
</feature>
<organism evidence="2 3">
    <name type="scientific">Oncorhynchus tshawytscha</name>
    <name type="common">Chinook salmon</name>
    <name type="synonym">Salmo tshawytscha</name>
    <dbReference type="NCBI Taxonomy" id="74940"/>
    <lineage>
        <taxon>Eukaryota</taxon>
        <taxon>Metazoa</taxon>
        <taxon>Chordata</taxon>
        <taxon>Craniata</taxon>
        <taxon>Vertebrata</taxon>
        <taxon>Euteleostomi</taxon>
        <taxon>Actinopterygii</taxon>
        <taxon>Neopterygii</taxon>
        <taxon>Teleostei</taxon>
        <taxon>Protacanthopterygii</taxon>
        <taxon>Salmoniformes</taxon>
        <taxon>Salmonidae</taxon>
        <taxon>Salmoninae</taxon>
        <taxon>Oncorhynchus</taxon>
    </lineage>
</organism>
<dbReference type="CDD" id="cd21912">
    <property type="entry name" value="CC1_T3JAM"/>
    <property type="match status" value="1"/>
</dbReference>
<feature type="compositionally biased region" description="Low complexity" evidence="1">
    <location>
        <begin position="636"/>
        <end position="647"/>
    </location>
</feature>
<feature type="compositionally biased region" description="Acidic residues" evidence="1">
    <location>
        <begin position="600"/>
        <end position="611"/>
    </location>
</feature>
<feature type="compositionally biased region" description="Low complexity" evidence="1">
    <location>
        <begin position="193"/>
        <end position="240"/>
    </location>
</feature>
<feature type="compositionally biased region" description="Low complexity" evidence="1">
    <location>
        <begin position="717"/>
        <end position="729"/>
    </location>
</feature>
<dbReference type="GeneTree" id="ENSGT01120000272840"/>
<gene>
    <name evidence="2" type="primary">SPECC1</name>
</gene>
<accession>A0AAZ3SDF2</accession>
<dbReference type="PANTHER" id="PTHR15715">
    <property type="entry name" value="CENTROSOMAL PROTEIN OF 170 KDA"/>
    <property type="match status" value="1"/>
</dbReference>
<keyword evidence="3" id="KW-1185">Reference proteome</keyword>
<feature type="region of interest" description="Disordered" evidence="1">
    <location>
        <begin position="193"/>
        <end position="323"/>
    </location>
</feature>
<evidence type="ECO:0000256" key="1">
    <source>
        <dbReference type="SAM" id="MobiDB-lite"/>
    </source>
</evidence>